<dbReference type="PROSITE" id="PS51081">
    <property type="entry name" value="ZF_SIAH"/>
    <property type="match status" value="1"/>
</dbReference>
<evidence type="ECO:0000259" key="12">
    <source>
        <dbReference type="PROSITE" id="PS51081"/>
    </source>
</evidence>
<gene>
    <name evidence="13" type="ORF">PXEA_LOCUS7663</name>
</gene>
<organism evidence="13 14">
    <name type="scientific">Protopolystoma xenopodis</name>
    <dbReference type="NCBI Taxonomy" id="117903"/>
    <lineage>
        <taxon>Eukaryota</taxon>
        <taxon>Metazoa</taxon>
        <taxon>Spiralia</taxon>
        <taxon>Lophotrochozoa</taxon>
        <taxon>Platyhelminthes</taxon>
        <taxon>Monogenea</taxon>
        <taxon>Polyopisthocotylea</taxon>
        <taxon>Polystomatidea</taxon>
        <taxon>Polystomatidae</taxon>
        <taxon>Protopolystoma</taxon>
    </lineage>
</organism>
<evidence type="ECO:0000256" key="11">
    <source>
        <dbReference type="SAM" id="MobiDB-lite"/>
    </source>
</evidence>
<comment type="pathway">
    <text evidence="2 10">Protein modification; protein ubiquitination.</text>
</comment>
<dbReference type="Pfam" id="PF03145">
    <property type="entry name" value="Sina_TRAF"/>
    <property type="match status" value="1"/>
</dbReference>
<dbReference type="EMBL" id="CAAALY010020415">
    <property type="protein sequence ID" value="VEL14223.1"/>
    <property type="molecule type" value="Genomic_DNA"/>
</dbReference>
<dbReference type="Pfam" id="PF21361">
    <property type="entry name" value="Sina_ZnF"/>
    <property type="match status" value="1"/>
</dbReference>
<dbReference type="GO" id="GO:0008270">
    <property type="term" value="F:zinc ion binding"/>
    <property type="evidence" value="ECO:0007669"/>
    <property type="project" value="UniProtKB-KW"/>
</dbReference>
<comment type="function">
    <text evidence="10">E3 ubiquitin-protein ligase that mediates ubiquitination and subsequent proteasomal degradation of target proteins. E3 ubiquitin ligases accept ubiquitin from an E2 ubiquitin-conjugating enzyme in the form of a thioester and then directly transfers the ubiquitin to targeted substrates.</text>
</comment>
<dbReference type="Gene3D" id="3.30.40.10">
    <property type="entry name" value="Zinc/RING finger domain, C3HC4 (zinc finger)"/>
    <property type="match status" value="1"/>
</dbReference>
<dbReference type="InterPro" id="IPR008974">
    <property type="entry name" value="TRAF-like"/>
</dbReference>
<protein>
    <recommendedName>
        <fullName evidence="10">E3 ubiquitin-protein ligase</fullName>
        <ecNumber evidence="10">2.3.2.27</ecNumber>
    </recommendedName>
</protein>
<dbReference type="AlphaFoldDB" id="A0A3S5A803"/>
<evidence type="ECO:0000256" key="2">
    <source>
        <dbReference type="ARBA" id="ARBA00004906"/>
    </source>
</evidence>
<keyword evidence="14" id="KW-1185">Reference proteome</keyword>
<keyword evidence="4" id="KW-0808">Transferase</keyword>
<evidence type="ECO:0000256" key="4">
    <source>
        <dbReference type="ARBA" id="ARBA00022679"/>
    </source>
</evidence>
<dbReference type="InterPro" id="IPR013083">
    <property type="entry name" value="Znf_RING/FYVE/PHD"/>
</dbReference>
<dbReference type="Pfam" id="PF21362">
    <property type="entry name" value="Sina_RING"/>
    <property type="match status" value="1"/>
</dbReference>
<comment type="similarity">
    <text evidence="3 10">Belongs to the SINA (Seven in absentia) family.</text>
</comment>
<dbReference type="Gene3D" id="2.60.210.10">
    <property type="entry name" value="Apoptosis, Tumor Necrosis Factor Receptor Associated Protein 2, Chain A"/>
    <property type="match status" value="1"/>
</dbReference>
<name>A0A3S5A803_9PLAT</name>
<keyword evidence="5 10" id="KW-0479">Metal-binding</keyword>
<dbReference type="UniPathway" id="UPA00143"/>
<feature type="domain" description="SIAH-type" evidence="12">
    <location>
        <begin position="154"/>
        <end position="214"/>
    </location>
</feature>
<comment type="domain">
    <text evidence="10">The SBD domain (substrate-binding domain) mediates the interaction with substrate proteins. It is related to the TRAF family.</text>
</comment>
<dbReference type="GO" id="GO:0061630">
    <property type="term" value="F:ubiquitin protein ligase activity"/>
    <property type="evidence" value="ECO:0007669"/>
    <property type="project" value="UniProtKB-EC"/>
</dbReference>
<dbReference type="SUPFAM" id="SSF49599">
    <property type="entry name" value="TRAF domain-like"/>
    <property type="match status" value="1"/>
</dbReference>
<dbReference type="InterPro" id="IPR018121">
    <property type="entry name" value="7-in-absentia-prot_TRAF-dom"/>
</dbReference>
<keyword evidence="8 10" id="KW-0862">Zinc</keyword>
<evidence type="ECO:0000256" key="5">
    <source>
        <dbReference type="ARBA" id="ARBA00022723"/>
    </source>
</evidence>
<dbReference type="GO" id="GO:0016567">
    <property type="term" value="P:protein ubiquitination"/>
    <property type="evidence" value="ECO:0007669"/>
    <property type="project" value="UniProtKB-UniPathway"/>
</dbReference>
<dbReference type="InterPro" id="IPR004162">
    <property type="entry name" value="SINA-like_animal"/>
</dbReference>
<dbReference type="PANTHER" id="PTHR45877">
    <property type="entry name" value="E3 UBIQUITIN-PROTEIN LIGASE SIAH2"/>
    <property type="match status" value="1"/>
</dbReference>
<comment type="domain">
    <text evidence="10">The RING-type zinc finger domain is essential for ubiquitin ligase activity.</text>
</comment>
<keyword evidence="7 10" id="KW-0833">Ubl conjugation pathway</keyword>
<evidence type="ECO:0000256" key="8">
    <source>
        <dbReference type="ARBA" id="ARBA00022833"/>
    </source>
</evidence>
<sequence length="284" mass="31285">MMDSNVSRNDTDTRVPLRVHHHSAEGTGNRSLSLVSMAQSPSSTLSAHCSLHAAMNILPALNLSSRDGVCEESNIINAAGNSSILPEGITGDRISAAFVSGRSTESTPLDLINLFECPICTDYALPPILQCQKGHIVCAQYNIRNLAMEKLASSLLFPCKYSTSGCPKSFHFTTKLDHEKLCEYRPYLCPCPGTSCKWIGQLPQVLPHLMQQHKSITTLQGADIVFLATDVNMPGTVDWVMMQSCFGHNFLLVLEKQERIPSHMFFALVQLIGAKKQAEQFAYR</sequence>
<dbReference type="FunFam" id="3.30.40.10:FF:000041">
    <property type="entry name" value="E3 ubiquitin-protein ligase SINAT3"/>
    <property type="match status" value="1"/>
</dbReference>
<evidence type="ECO:0000313" key="13">
    <source>
        <dbReference type="EMBL" id="VEL14223.1"/>
    </source>
</evidence>
<keyword evidence="6 9" id="KW-0863">Zinc-finger</keyword>
<evidence type="ECO:0000256" key="7">
    <source>
        <dbReference type="ARBA" id="ARBA00022786"/>
    </source>
</evidence>
<comment type="catalytic activity">
    <reaction evidence="1 10">
        <text>S-ubiquitinyl-[E2 ubiquitin-conjugating enzyme]-L-cysteine + [acceptor protein]-L-lysine = [E2 ubiquitin-conjugating enzyme]-L-cysteine + N(6)-ubiquitinyl-[acceptor protein]-L-lysine.</text>
        <dbReference type="EC" id="2.3.2.27"/>
    </reaction>
</comment>
<dbReference type="Proteomes" id="UP000784294">
    <property type="component" value="Unassembled WGS sequence"/>
</dbReference>
<dbReference type="GO" id="GO:0043161">
    <property type="term" value="P:proteasome-mediated ubiquitin-dependent protein catabolic process"/>
    <property type="evidence" value="ECO:0007669"/>
    <property type="project" value="TreeGrafter"/>
</dbReference>
<dbReference type="InterPro" id="IPR049548">
    <property type="entry name" value="Sina-like_RING"/>
</dbReference>
<evidence type="ECO:0000313" key="14">
    <source>
        <dbReference type="Proteomes" id="UP000784294"/>
    </source>
</evidence>
<evidence type="ECO:0000256" key="9">
    <source>
        <dbReference type="PROSITE-ProRule" id="PRU00455"/>
    </source>
</evidence>
<proteinExistence type="inferred from homology"/>
<dbReference type="EC" id="2.3.2.27" evidence="10"/>
<evidence type="ECO:0000256" key="3">
    <source>
        <dbReference type="ARBA" id="ARBA00009119"/>
    </source>
</evidence>
<dbReference type="GO" id="GO:0031624">
    <property type="term" value="F:ubiquitin conjugating enzyme binding"/>
    <property type="evidence" value="ECO:0007669"/>
    <property type="project" value="TreeGrafter"/>
</dbReference>
<dbReference type="OrthoDB" id="941555at2759"/>
<evidence type="ECO:0000256" key="6">
    <source>
        <dbReference type="ARBA" id="ARBA00022771"/>
    </source>
</evidence>
<evidence type="ECO:0000256" key="1">
    <source>
        <dbReference type="ARBA" id="ARBA00000900"/>
    </source>
</evidence>
<accession>A0A3S5A803</accession>
<evidence type="ECO:0000256" key="10">
    <source>
        <dbReference type="RuleBase" id="RU201113"/>
    </source>
</evidence>
<dbReference type="PANTHER" id="PTHR45877:SF2">
    <property type="entry name" value="E3 UBIQUITIN-PROTEIN LIGASE SINA-RELATED"/>
    <property type="match status" value="1"/>
</dbReference>
<reference evidence="13" key="1">
    <citation type="submission" date="2018-11" db="EMBL/GenBank/DDBJ databases">
        <authorList>
            <consortium name="Pathogen Informatics"/>
        </authorList>
    </citation>
    <scope>NUCLEOTIDE SEQUENCE</scope>
</reference>
<feature type="region of interest" description="Disordered" evidence="11">
    <location>
        <begin position="1"/>
        <end position="28"/>
    </location>
</feature>
<comment type="caution">
    <text evidence="13">The sequence shown here is derived from an EMBL/GenBank/DDBJ whole genome shotgun (WGS) entry which is preliminary data.</text>
</comment>
<dbReference type="InterPro" id="IPR013010">
    <property type="entry name" value="Znf_SIAH"/>
</dbReference>
<dbReference type="GO" id="GO:0005737">
    <property type="term" value="C:cytoplasm"/>
    <property type="evidence" value="ECO:0007669"/>
    <property type="project" value="InterPro"/>
</dbReference>